<dbReference type="RefSeq" id="WP_090388052.1">
    <property type="nucleotide sequence ID" value="NZ_FMZO01000001.1"/>
</dbReference>
<dbReference type="Proteomes" id="UP000198757">
    <property type="component" value="Unassembled WGS sequence"/>
</dbReference>
<dbReference type="OrthoDB" id="9858648at2"/>
<protein>
    <recommendedName>
        <fullName evidence="3">Lipoprotein</fullName>
    </recommendedName>
</protein>
<reference evidence="2" key="1">
    <citation type="submission" date="2016-10" db="EMBL/GenBank/DDBJ databases">
        <authorList>
            <person name="Varghese N."/>
            <person name="Submissions S."/>
        </authorList>
    </citation>
    <scope>NUCLEOTIDE SEQUENCE [LARGE SCALE GENOMIC DNA]</scope>
    <source>
        <strain evidence="2">DSM 25811 / CCM 8410 / LMG 26954 / E90</strain>
    </source>
</reference>
<dbReference type="PROSITE" id="PS51257">
    <property type="entry name" value="PROKAR_LIPOPROTEIN"/>
    <property type="match status" value="1"/>
</dbReference>
<sequence length="163" mass="18856">MKKYSILFTCCFPFILSIYSCDPPRSGLFNCTALGYLRTLQFVIRDKHTSENLITKGVYKQEDVRLFYESAPGKYDTLYHMGGLPNMPRDTVAVDLDIDHPVFSQSRDFYIKYDASDIDTLKIMARADRSNVCKTEYTLKQFWINGKAVTTPRSFNEVFVINK</sequence>
<evidence type="ECO:0000313" key="1">
    <source>
        <dbReference type="EMBL" id="SDC00566.1"/>
    </source>
</evidence>
<dbReference type="EMBL" id="FMZO01000001">
    <property type="protein sequence ID" value="SDC00566.1"/>
    <property type="molecule type" value="Genomic_DNA"/>
</dbReference>
<keyword evidence="2" id="KW-1185">Reference proteome</keyword>
<proteinExistence type="predicted"/>
<organism evidence="1 2">
    <name type="scientific">Niabella drilacis (strain DSM 25811 / CCM 8410 / CCUG 62505 / LMG 26954 / E90)</name>
    <dbReference type="NCBI Taxonomy" id="1285928"/>
    <lineage>
        <taxon>Bacteria</taxon>
        <taxon>Pseudomonadati</taxon>
        <taxon>Bacteroidota</taxon>
        <taxon>Chitinophagia</taxon>
        <taxon>Chitinophagales</taxon>
        <taxon>Chitinophagaceae</taxon>
        <taxon>Niabella</taxon>
    </lineage>
</organism>
<evidence type="ECO:0008006" key="3">
    <source>
        <dbReference type="Google" id="ProtNLM"/>
    </source>
</evidence>
<dbReference type="AlphaFoldDB" id="A0A1G6I4B2"/>
<evidence type="ECO:0000313" key="2">
    <source>
        <dbReference type="Proteomes" id="UP000198757"/>
    </source>
</evidence>
<accession>A0A1G6I4B2</accession>
<name>A0A1G6I4B2_NIADE</name>
<gene>
    <name evidence="1" type="ORF">SAMN04487894_10166</name>
</gene>